<reference evidence="1" key="1">
    <citation type="submission" date="2021-11" db="EMBL/GenBank/DDBJ databases">
        <authorList>
            <consortium name="Genoscope - CEA"/>
            <person name="William W."/>
        </authorList>
    </citation>
    <scope>NUCLEOTIDE SEQUENCE</scope>
</reference>
<name>A0A8J2WZV8_9STRA</name>
<dbReference type="AlphaFoldDB" id="A0A8J2WZV8"/>
<organism evidence="1 2">
    <name type="scientific">Pelagomonas calceolata</name>
    <dbReference type="NCBI Taxonomy" id="35677"/>
    <lineage>
        <taxon>Eukaryota</taxon>
        <taxon>Sar</taxon>
        <taxon>Stramenopiles</taxon>
        <taxon>Ochrophyta</taxon>
        <taxon>Pelagophyceae</taxon>
        <taxon>Pelagomonadales</taxon>
        <taxon>Pelagomonadaceae</taxon>
        <taxon>Pelagomonas</taxon>
    </lineage>
</organism>
<dbReference type="Proteomes" id="UP000789595">
    <property type="component" value="Unassembled WGS sequence"/>
</dbReference>
<dbReference type="PROSITE" id="PS51257">
    <property type="entry name" value="PROKAR_LIPOPROTEIN"/>
    <property type="match status" value="1"/>
</dbReference>
<dbReference type="Gene3D" id="2.60.120.620">
    <property type="entry name" value="q2cbj1_9rhob like domain"/>
    <property type="match status" value="1"/>
</dbReference>
<keyword evidence="2" id="KW-1185">Reference proteome</keyword>
<evidence type="ECO:0000313" key="1">
    <source>
        <dbReference type="EMBL" id="CAH0375112.1"/>
    </source>
</evidence>
<evidence type="ECO:0000313" key="2">
    <source>
        <dbReference type="Proteomes" id="UP000789595"/>
    </source>
</evidence>
<gene>
    <name evidence="1" type="ORF">PECAL_4P24350</name>
</gene>
<comment type="caution">
    <text evidence="1">The sequence shown here is derived from an EMBL/GenBank/DDBJ whole genome shotgun (WGS) entry which is preliminary data.</text>
</comment>
<protein>
    <submittedName>
        <fullName evidence="1">Uncharacterized protein</fullName>
    </submittedName>
</protein>
<accession>A0A8J2WZV8</accession>
<dbReference type="EMBL" id="CAKKNE010000004">
    <property type="protein sequence ID" value="CAH0375112.1"/>
    <property type="molecule type" value="Genomic_DNA"/>
</dbReference>
<sequence length="510" mass="55991">MYMRGATPQSVAGLAAAAAAAGACALWYLRYRGQRALAARVGLEAAHSLFDQIDVDDGTISREQLDVWLRKRPTWAASHGIRGVESVFAALVGGNDQAKIDKSSFVAWLSRLNRSPPGLADVDDDVVHLSDTKLGAYGAVRFLAHNRYLQKCLNEDDHEAVIGQMRARDLLTLEAAPEWFAFPEHSLRYVFPDGTERGNFLTCVDGFVTPEEARRIIARGCLIKSRGTPSSRAVARWRWRYAVTALATRAPDKPHSKALGRHGASSDVAAADERVGDVSYTGRSGTIAFDHAYAFGWALLRRARPWLPVEIHEGPDRRWVLHGLNPRIRLVNYEDGNRFGMHFDLRRWGIDSAVDENGVPITDPARLNAPDAEEEGQHALITLNLYLNTPSEPSESFGGGRIIIHQVARGPCADTGAPSTAQWEDGEDTMTSAEWRACGCPADNSQTFHNLESFAVPPVAGRMLIFGQGRLGGIAHEAEAVRISHGRMGDQKWILRADAVYQLSRIVADS</sequence>
<proteinExistence type="predicted"/>